<protein>
    <recommendedName>
        <fullName evidence="4">Secreted protein</fullName>
    </recommendedName>
</protein>
<evidence type="ECO:0000313" key="3">
    <source>
        <dbReference type="Proteomes" id="UP000886998"/>
    </source>
</evidence>
<dbReference type="Proteomes" id="UP000886998">
    <property type="component" value="Unassembled WGS sequence"/>
</dbReference>
<reference evidence="2" key="1">
    <citation type="submission" date="2020-08" db="EMBL/GenBank/DDBJ databases">
        <title>Multicomponent nature underlies the extraordinary mechanical properties of spider dragline silk.</title>
        <authorList>
            <person name="Kono N."/>
            <person name="Nakamura H."/>
            <person name="Mori M."/>
            <person name="Yoshida Y."/>
            <person name="Ohtoshi R."/>
            <person name="Malay A.D."/>
            <person name="Moran D.A.P."/>
            <person name="Tomita M."/>
            <person name="Numata K."/>
            <person name="Arakawa K."/>
        </authorList>
    </citation>
    <scope>NUCLEOTIDE SEQUENCE</scope>
</reference>
<evidence type="ECO:0008006" key="4">
    <source>
        <dbReference type="Google" id="ProtNLM"/>
    </source>
</evidence>
<feature type="chain" id="PRO_5036451959" description="Secreted protein" evidence="1">
    <location>
        <begin position="18"/>
        <end position="198"/>
    </location>
</feature>
<dbReference type="OrthoDB" id="6431387at2759"/>
<name>A0A8X6X992_9ARAC</name>
<feature type="signal peptide" evidence="1">
    <location>
        <begin position="1"/>
        <end position="17"/>
    </location>
</feature>
<organism evidence="2 3">
    <name type="scientific">Trichonephila inaurata madagascariensis</name>
    <dbReference type="NCBI Taxonomy" id="2747483"/>
    <lineage>
        <taxon>Eukaryota</taxon>
        <taxon>Metazoa</taxon>
        <taxon>Ecdysozoa</taxon>
        <taxon>Arthropoda</taxon>
        <taxon>Chelicerata</taxon>
        <taxon>Arachnida</taxon>
        <taxon>Araneae</taxon>
        <taxon>Araneomorphae</taxon>
        <taxon>Entelegynae</taxon>
        <taxon>Araneoidea</taxon>
        <taxon>Nephilidae</taxon>
        <taxon>Trichonephila</taxon>
        <taxon>Trichonephila inaurata</taxon>
    </lineage>
</organism>
<dbReference type="AlphaFoldDB" id="A0A8X6X992"/>
<accession>A0A8X6X992</accession>
<comment type="caution">
    <text evidence="2">The sequence shown here is derived from an EMBL/GenBank/DDBJ whole genome shotgun (WGS) entry which is preliminary data.</text>
</comment>
<keyword evidence="3" id="KW-1185">Reference proteome</keyword>
<keyword evidence="1" id="KW-0732">Signal</keyword>
<evidence type="ECO:0000313" key="2">
    <source>
        <dbReference type="EMBL" id="GFY47681.1"/>
    </source>
</evidence>
<proteinExistence type="predicted"/>
<dbReference type="EMBL" id="BMAV01006051">
    <property type="protein sequence ID" value="GFY47681.1"/>
    <property type="molecule type" value="Genomic_DNA"/>
</dbReference>
<evidence type="ECO:0000256" key="1">
    <source>
        <dbReference type="SAM" id="SignalP"/>
    </source>
</evidence>
<sequence length="198" mass="21880">MALPCFLVLAFLAPVYCLESDLSSSYFCSTCFTNNQDQNYHCCFYFFKCCAEARRGSKSKDVHSPVLPTHIAYIVQGRTIQPCPKSCQGNVAFCCLSWNAQHSTANDFQAAQKFEADSTVKSSSEDASSAVLAKPTSDIDRPFHLAIGANMNPSHLDSNYFGSTHQLFIPPSLASGHDSKVKKEGWITKDLLKEEDDK</sequence>
<gene>
    <name evidence="2" type="primary">AVEN_236360_1</name>
    <name evidence="2" type="ORF">TNIN_491841</name>
</gene>